<proteinExistence type="predicted"/>
<evidence type="ECO:0000313" key="3">
    <source>
        <dbReference type="Proteomes" id="UP000320244"/>
    </source>
</evidence>
<feature type="transmembrane region" description="Helical" evidence="1">
    <location>
        <begin position="20"/>
        <end position="38"/>
    </location>
</feature>
<dbReference type="Proteomes" id="UP000320244">
    <property type="component" value="Unassembled WGS sequence"/>
</dbReference>
<accession>A0A563DVU3</accession>
<keyword evidence="1" id="KW-0472">Membrane</keyword>
<dbReference type="AlphaFoldDB" id="A0A563DVU3"/>
<evidence type="ECO:0000313" key="2">
    <source>
        <dbReference type="EMBL" id="TWP34390.1"/>
    </source>
</evidence>
<feature type="transmembrane region" description="Helical" evidence="1">
    <location>
        <begin position="50"/>
        <end position="83"/>
    </location>
</feature>
<sequence>MFDVLAPRIGIAELGGSGHGAMLLSVTAATAGLTTLALSRWPTSVAPDGLLALSMMITTAGFAVTAAPSAVTVVTGAAIIGIGDGPALVQLMGIRYRDTPSRLSSQIFTTGASLKISAASIGAALAGVLVGRPLYELLLLGGATQLGAAALLVRSMASAPVPATT</sequence>
<dbReference type="RefSeq" id="WP_146318858.1">
    <property type="nucleotide sequence ID" value="NZ_VCQV01000028.1"/>
</dbReference>
<name>A0A563DVU3_9MICO</name>
<keyword evidence="3" id="KW-1185">Reference proteome</keyword>
<dbReference type="EMBL" id="VCQV01000028">
    <property type="protein sequence ID" value="TWP34390.1"/>
    <property type="molecule type" value="Genomic_DNA"/>
</dbReference>
<protein>
    <submittedName>
        <fullName evidence="2">MFS transporter</fullName>
    </submittedName>
</protein>
<organism evidence="2 3">
    <name type="scientific">Leekyejoonella antrihumi</name>
    <dbReference type="NCBI Taxonomy" id="1660198"/>
    <lineage>
        <taxon>Bacteria</taxon>
        <taxon>Bacillati</taxon>
        <taxon>Actinomycetota</taxon>
        <taxon>Actinomycetes</taxon>
        <taxon>Micrococcales</taxon>
        <taxon>Dermacoccaceae</taxon>
        <taxon>Leekyejoonella</taxon>
    </lineage>
</organism>
<gene>
    <name evidence="2" type="ORF">FGL98_17605</name>
</gene>
<feature type="transmembrane region" description="Helical" evidence="1">
    <location>
        <begin position="103"/>
        <end position="130"/>
    </location>
</feature>
<reference evidence="2 3" key="1">
    <citation type="submission" date="2019-05" db="EMBL/GenBank/DDBJ databases">
        <authorList>
            <person name="Lee S.D."/>
        </authorList>
    </citation>
    <scope>NUCLEOTIDE SEQUENCE [LARGE SCALE GENOMIC DNA]</scope>
    <source>
        <strain evidence="2 3">C5-26</strain>
    </source>
</reference>
<keyword evidence="1" id="KW-0812">Transmembrane</keyword>
<keyword evidence="1" id="KW-1133">Transmembrane helix</keyword>
<reference evidence="2 3" key="2">
    <citation type="submission" date="2019-08" db="EMBL/GenBank/DDBJ databases">
        <title>Jejuicoccus antrihumi gen. nov., sp. nov., a new member of the family Dermacoccaceae isolated from a cave.</title>
        <authorList>
            <person name="Schumann P."/>
            <person name="Kim I.S."/>
        </authorList>
    </citation>
    <scope>NUCLEOTIDE SEQUENCE [LARGE SCALE GENOMIC DNA]</scope>
    <source>
        <strain evidence="2 3">C5-26</strain>
    </source>
</reference>
<evidence type="ECO:0000256" key="1">
    <source>
        <dbReference type="SAM" id="Phobius"/>
    </source>
</evidence>
<feature type="transmembrane region" description="Helical" evidence="1">
    <location>
        <begin position="137"/>
        <end position="157"/>
    </location>
</feature>
<comment type="caution">
    <text evidence="2">The sequence shown here is derived from an EMBL/GenBank/DDBJ whole genome shotgun (WGS) entry which is preliminary data.</text>
</comment>